<keyword evidence="6 7" id="KW-0503">Monooxygenase</keyword>
<dbReference type="InterPro" id="IPR017972">
    <property type="entry name" value="Cyt_P450_CS"/>
</dbReference>
<evidence type="ECO:0000256" key="1">
    <source>
        <dbReference type="ARBA" id="ARBA00010617"/>
    </source>
</evidence>
<dbReference type="SUPFAM" id="SSF48264">
    <property type="entry name" value="Cytochrome P450"/>
    <property type="match status" value="1"/>
</dbReference>
<organism evidence="8 9">
    <name type="scientific">Frankia nepalensis</name>
    <dbReference type="NCBI Taxonomy" id="1836974"/>
    <lineage>
        <taxon>Bacteria</taxon>
        <taxon>Bacillati</taxon>
        <taxon>Actinomycetota</taxon>
        <taxon>Actinomycetes</taxon>
        <taxon>Frankiales</taxon>
        <taxon>Frankiaceae</taxon>
        <taxon>Frankia</taxon>
    </lineage>
</organism>
<evidence type="ECO:0000256" key="2">
    <source>
        <dbReference type="ARBA" id="ARBA00022617"/>
    </source>
</evidence>
<evidence type="ECO:0000313" key="9">
    <source>
        <dbReference type="Proteomes" id="UP000604475"/>
    </source>
</evidence>
<dbReference type="PANTHER" id="PTHR46696:SF1">
    <property type="entry name" value="CYTOCHROME P450 YJIB-RELATED"/>
    <property type="match status" value="1"/>
</dbReference>
<evidence type="ECO:0000256" key="4">
    <source>
        <dbReference type="ARBA" id="ARBA00023002"/>
    </source>
</evidence>
<protein>
    <submittedName>
        <fullName evidence="8">Cytochrome P450</fullName>
    </submittedName>
</protein>
<dbReference type="EMBL" id="JAEACQ010000221">
    <property type="protein sequence ID" value="MBL7629213.1"/>
    <property type="molecule type" value="Genomic_DNA"/>
</dbReference>
<dbReference type="GO" id="GO:0016705">
    <property type="term" value="F:oxidoreductase activity, acting on paired donors, with incorporation or reduction of molecular oxygen"/>
    <property type="evidence" value="ECO:0007669"/>
    <property type="project" value="InterPro"/>
</dbReference>
<evidence type="ECO:0000256" key="7">
    <source>
        <dbReference type="RuleBase" id="RU000461"/>
    </source>
</evidence>
<dbReference type="FunFam" id="1.10.630.10:FF:000018">
    <property type="entry name" value="Cytochrome P450 monooxygenase"/>
    <property type="match status" value="1"/>
</dbReference>
<dbReference type="PRINTS" id="PR00359">
    <property type="entry name" value="BP450"/>
</dbReference>
<comment type="similarity">
    <text evidence="1 7">Belongs to the cytochrome P450 family.</text>
</comment>
<keyword evidence="3 7" id="KW-0479">Metal-binding</keyword>
<comment type="caution">
    <text evidence="8">The sequence shown here is derived from an EMBL/GenBank/DDBJ whole genome shotgun (WGS) entry which is preliminary data.</text>
</comment>
<name>A0A937RMN8_9ACTN</name>
<dbReference type="InterPro" id="IPR036396">
    <property type="entry name" value="Cyt_P450_sf"/>
</dbReference>
<evidence type="ECO:0000313" key="8">
    <source>
        <dbReference type="EMBL" id="MBL7629213.1"/>
    </source>
</evidence>
<proteinExistence type="inferred from homology"/>
<dbReference type="Gene3D" id="1.10.630.10">
    <property type="entry name" value="Cytochrome P450"/>
    <property type="match status" value="1"/>
</dbReference>
<dbReference type="Pfam" id="PF00067">
    <property type="entry name" value="p450"/>
    <property type="match status" value="1"/>
</dbReference>
<dbReference type="RefSeq" id="WP_203001896.1">
    <property type="nucleotide sequence ID" value="NZ_JADWYU010000320.1"/>
</dbReference>
<dbReference type="InterPro" id="IPR001128">
    <property type="entry name" value="Cyt_P450"/>
</dbReference>
<dbReference type="GO" id="GO:0004497">
    <property type="term" value="F:monooxygenase activity"/>
    <property type="evidence" value="ECO:0007669"/>
    <property type="project" value="UniProtKB-KW"/>
</dbReference>
<keyword evidence="4 7" id="KW-0560">Oxidoreductase</keyword>
<dbReference type="AlphaFoldDB" id="A0A937RMN8"/>
<sequence>MTTSPELTTPTGCPVSTMAAAFDPFEAAYQAHPGKSMAAARKAEPVFYSPVLDYWIVTRYDDIKEIFKDTDTFSASITLDQITPSTEETIGILIQHGFNPGLALVNEDGPSHRERRIAHQEPFKGKEVEALAPRIRAIVNEYIDGFVKKGRADLMADLFQEAPITIALIFMGIPDEDIAACRQFTLDQTVFMYGRPSPEEQKQVASNLGRYWEFSGGLVEKIRQTPHGPGWLPHLIRESERKPGLFGDNELQTTALAGLVAAHETTTNASGNALRALLENPLTWERVCADPELIPKAAEESLRYDGSVAAWRRLAVKETTVGGVKIPKDARVMMITSSANHDEAVFEEPERFDIDRPNPNRHMTFGFGAHACMGATLARQEMRIFIEELARRLPHMRLVSGQQITYLPNTSFRGPQHLLVEWDPRLNPVPADRP</sequence>
<dbReference type="Proteomes" id="UP000604475">
    <property type="component" value="Unassembled WGS sequence"/>
</dbReference>
<dbReference type="InterPro" id="IPR002397">
    <property type="entry name" value="Cyt_P450_B"/>
</dbReference>
<evidence type="ECO:0000256" key="6">
    <source>
        <dbReference type="ARBA" id="ARBA00023033"/>
    </source>
</evidence>
<accession>A0A937RMN8</accession>
<keyword evidence="9" id="KW-1185">Reference proteome</keyword>
<dbReference type="GO" id="GO:0020037">
    <property type="term" value="F:heme binding"/>
    <property type="evidence" value="ECO:0007669"/>
    <property type="project" value="InterPro"/>
</dbReference>
<evidence type="ECO:0000256" key="3">
    <source>
        <dbReference type="ARBA" id="ARBA00022723"/>
    </source>
</evidence>
<keyword evidence="2 7" id="KW-0349">Heme</keyword>
<reference evidence="8" key="1">
    <citation type="submission" date="2020-12" db="EMBL/GenBank/DDBJ databases">
        <title>Genomic characterization of non-nitrogen-fixing Frankia strains.</title>
        <authorList>
            <person name="Carlos-Shanley C."/>
            <person name="Guerra T."/>
            <person name="Hahn D."/>
        </authorList>
    </citation>
    <scope>NUCLEOTIDE SEQUENCE</scope>
    <source>
        <strain evidence="8">CN6</strain>
    </source>
</reference>
<evidence type="ECO:0000256" key="5">
    <source>
        <dbReference type="ARBA" id="ARBA00023004"/>
    </source>
</evidence>
<dbReference type="CDD" id="cd11078">
    <property type="entry name" value="CYP130-like"/>
    <property type="match status" value="1"/>
</dbReference>
<keyword evidence="5 7" id="KW-0408">Iron</keyword>
<dbReference type="PROSITE" id="PS00086">
    <property type="entry name" value="CYTOCHROME_P450"/>
    <property type="match status" value="1"/>
</dbReference>
<dbReference type="PANTHER" id="PTHR46696">
    <property type="entry name" value="P450, PUTATIVE (EUROFUNG)-RELATED"/>
    <property type="match status" value="1"/>
</dbReference>
<gene>
    <name evidence="8" type="ORF">I7412_19005</name>
</gene>
<dbReference type="GO" id="GO:0005506">
    <property type="term" value="F:iron ion binding"/>
    <property type="evidence" value="ECO:0007669"/>
    <property type="project" value="InterPro"/>
</dbReference>